<feature type="domain" description="DUF1539" evidence="2">
    <location>
        <begin position="152"/>
        <end position="274"/>
    </location>
</feature>
<comment type="caution">
    <text evidence="4">The sequence shown here is derived from an EMBL/GenBank/DDBJ whole genome shotgun (WGS) entry which is preliminary data.</text>
</comment>
<protein>
    <recommendedName>
        <fullName evidence="6">Transmembrane protein</fullName>
    </recommendedName>
</protein>
<dbReference type="RefSeq" id="WP_020370506.1">
    <property type="nucleotide sequence ID" value="NZ_APJW01000003.1"/>
</dbReference>
<dbReference type="InterPro" id="IPR011436">
    <property type="entry name" value="DUF1539"/>
</dbReference>
<evidence type="ECO:0000259" key="2">
    <source>
        <dbReference type="Pfam" id="PF07560"/>
    </source>
</evidence>
<feature type="domain" description="DUF1548" evidence="3">
    <location>
        <begin position="297"/>
        <end position="429"/>
    </location>
</feature>
<dbReference type="EMBL" id="APJW01000003">
    <property type="protein sequence ID" value="EQM62422.1"/>
    <property type="molecule type" value="Genomic_DNA"/>
</dbReference>
<name>A0ABN0MYN1_9CHLA</name>
<evidence type="ECO:0000256" key="1">
    <source>
        <dbReference type="SAM" id="Phobius"/>
    </source>
</evidence>
<keyword evidence="1" id="KW-1133">Transmembrane helix</keyword>
<organism evidence="4 5">
    <name type="scientific">Chlamydia ibidis 10-1398/6</name>
    <dbReference type="NCBI Taxonomy" id="1046581"/>
    <lineage>
        <taxon>Bacteria</taxon>
        <taxon>Pseudomonadati</taxon>
        <taxon>Chlamydiota</taxon>
        <taxon>Chlamydiia</taxon>
        <taxon>Chlamydiales</taxon>
        <taxon>Chlamydiaceae</taxon>
        <taxon>Chlamydia/Chlamydophila group</taxon>
        <taxon>Chlamydia</taxon>
    </lineage>
</organism>
<reference evidence="4 5" key="1">
    <citation type="submission" date="2013-07" db="EMBL/GenBank/DDBJ databases">
        <title>Isolation of a new Chlamydia species from the feral Sacred Ibis (Threskiornis aethiopicus): Chlamydia ibidis.</title>
        <authorList>
            <person name="Vorimore F."/>
            <person name="Hsia R.-C."/>
            <person name="Huot-Creasy H."/>
            <person name="Bastian S."/>
            <person name="Deruyter L."/>
            <person name="Passet A."/>
            <person name="Sachse K."/>
            <person name="Bavoil P."/>
            <person name="Myers G."/>
            <person name="Laroucau K."/>
        </authorList>
    </citation>
    <scope>NUCLEOTIDE SEQUENCE [LARGE SCALE GENOMIC DNA]</scope>
    <source>
        <strain evidence="4 5">10-1398/6</strain>
    </source>
</reference>
<evidence type="ECO:0000259" key="3">
    <source>
        <dbReference type="Pfam" id="PF07579"/>
    </source>
</evidence>
<evidence type="ECO:0000313" key="4">
    <source>
        <dbReference type="EMBL" id="EQM62422.1"/>
    </source>
</evidence>
<feature type="transmembrane region" description="Helical" evidence="1">
    <location>
        <begin position="74"/>
        <end position="99"/>
    </location>
</feature>
<gene>
    <name evidence="4" type="ORF">H359_0897</name>
</gene>
<keyword evidence="1" id="KW-0812">Transmembrane</keyword>
<evidence type="ECO:0008006" key="6">
    <source>
        <dbReference type="Google" id="ProtNLM"/>
    </source>
</evidence>
<dbReference type="Pfam" id="PF07579">
    <property type="entry name" value="DUF1548"/>
    <property type="match status" value="1"/>
</dbReference>
<dbReference type="Pfam" id="PF07560">
    <property type="entry name" value="DUF1539"/>
    <property type="match status" value="1"/>
</dbReference>
<evidence type="ECO:0000313" key="5">
    <source>
        <dbReference type="Proteomes" id="UP000016064"/>
    </source>
</evidence>
<keyword evidence="5" id="KW-1185">Reference proteome</keyword>
<accession>A0ABN0MYN1</accession>
<keyword evidence="1" id="KW-0472">Membrane</keyword>
<dbReference type="InterPro" id="IPR013044">
    <property type="entry name" value="DUF1548"/>
</dbReference>
<sequence length="432" mass="48620">MRVDESRNASLDLNISKYAVNYRTGSLGHCIAEVYSSMALSNIFARLSLVLCSLVSCCGTIKICLLLQMVIISLSLALSAVICFLLLPVKLLFLGLSLLCSVNKSEKHLELLQLGKFKNEQNALTWNKSAILNFLLKSEFVTCMSPSALSLAPQGAEFFNCLTNASAETECDFLSLEKCICDLGAWNPGWQKIKDYFSELTSKYDNSHPDRNTLPVFLNSLHIALLDSSIPQDKKRQGLDEISSYSEVCVPTWAESIFRVTHRFYSKGNSAEEQLLIWLQMVKEEILLGKQLSLGESHDWHQINGVKKEYGKQLGLNTVHISENLSSLTLRQTSSLPRYLRDYYTLANRFLKDYSRSRSAIVYFVYSAFLSAEASIQTSIRTYLSEIVARETGLSGASVAEILTECFYNENYELKEEAITYLLYKMGVLLAF</sequence>
<dbReference type="Proteomes" id="UP000016064">
    <property type="component" value="Unassembled WGS sequence"/>
</dbReference>
<proteinExistence type="predicted"/>